<evidence type="ECO:0000259" key="1">
    <source>
        <dbReference type="PROSITE" id="PS50846"/>
    </source>
</evidence>
<evidence type="ECO:0000313" key="4">
    <source>
        <dbReference type="Proteomes" id="UP000217448"/>
    </source>
</evidence>
<evidence type="ECO:0000313" key="2">
    <source>
        <dbReference type="EMBL" id="MCT4371290.1"/>
    </source>
</evidence>
<dbReference type="EMBL" id="NTHN01000089">
    <property type="protein sequence ID" value="PBD19881.1"/>
    <property type="molecule type" value="Genomic_DNA"/>
</dbReference>
<dbReference type="SUPFAM" id="SSF55008">
    <property type="entry name" value="HMA, heavy metal-associated domain"/>
    <property type="match status" value="1"/>
</dbReference>
<reference evidence="3" key="1">
    <citation type="submission" date="2017-09" db="EMBL/GenBank/DDBJ databases">
        <title>Yangia sp. SAOS 153D whole genome sequencing.</title>
        <authorList>
            <person name="Verma A."/>
            <person name="Krishnamurthi S."/>
        </authorList>
    </citation>
    <scope>NUCLEOTIDE SEQUENCE [LARGE SCALE GENOMIC DNA]</scope>
    <source>
        <strain evidence="3">SAOS 153D</strain>
    </source>
</reference>
<dbReference type="Proteomes" id="UP000217448">
    <property type="component" value="Unassembled WGS sequence"/>
</dbReference>
<dbReference type="OrthoDB" id="9801832at2"/>
<dbReference type="CDD" id="cd00371">
    <property type="entry name" value="HMA"/>
    <property type="match status" value="1"/>
</dbReference>
<dbReference type="RefSeq" id="WP_095881636.1">
    <property type="nucleotide sequence ID" value="NZ_NTHN02000023.1"/>
</dbReference>
<evidence type="ECO:0000313" key="3">
    <source>
        <dbReference type="EMBL" id="PBD19881.1"/>
    </source>
</evidence>
<dbReference type="PROSITE" id="PS50846">
    <property type="entry name" value="HMA_2"/>
    <property type="match status" value="1"/>
</dbReference>
<proteinExistence type="predicted"/>
<dbReference type="InterPro" id="IPR006121">
    <property type="entry name" value="HMA_dom"/>
</dbReference>
<reference evidence="4" key="2">
    <citation type="submission" date="2023-07" db="EMBL/GenBank/DDBJ databases">
        <title>Yangia mangrovi SAOS 153D genome.</title>
        <authorList>
            <person name="Verma A."/>
            <person name="Pal Y."/>
            <person name="Sundharam S."/>
            <person name="Bisht B."/>
            <person name="Srinivasan K."/>
        </authorList>
    </citation>
    <scope>NUCLEOTIDE SEQUENCE [LARGE SCALE GENOMIC DNA]</scope>
    <source>
        <strain evidence="4">SAOS 153D</strain>
    </source>
</reference>
<dbReference type="Pfam" id="PF00403">
    <property type="entry name" value="HMA"/>
    <property type="match status" value="1"/>
</dbReference>
<dbReference type="Gene3D" id="3.30.70.100">
    <property type="match status" value="1"/>
</dbReference>
<feature type="domain" description="HMA" evidence="1">
    <location>
        <begin position="1"/>
        <end position="63"/>
    </location>
</feature>
<protein>
    <submittedName>
        <fullName evidence="2">Heavy-metal-associated domain-containing protein</fullName>
    </submittedName>
</protein>
<sequence>MSLYRVEDMSCGHCVATIKDTVAATEPMAKVACDLPSKTISITGASDEDAILQSLKVAGYAAVPG</sequence>
<dbReference type="AlphaFoldDB" id="A0A2A3JXG7"/>
<reference evidence="2" key="3">
    <citation type="submission" date="2024-05" db="EMBL/GenBank/DDBJ databases">
        <title>Yangia mangrovi SAOS 153D genome.</title>
        <authorList>
            <person name="Verma A."/>
            <person name="Pal Y."/>
            <person name="Sundharam S."/>
            <person name="Bisht B."/>
            <person name="Srinivasan K."/>
        </authorList>
    </citation>
    <scope>NUCLEOTIDE SEQUENCE</scope>
    <source>
        <strain evidence="2">SAOS 153D</strain>
    </source>
</reference>
<keyword evidence="4" id="KW-1185">Reference proteome</keyword>
<dbReference type="InterPro" id="IPR036163">
    <property type="entry name" value="HMA_dom_sf"/>
</dbReference>
<name>A0A2A3JXG7_9RHOB</name>
<comment type="caution">
    <text evidence="3">The sequence shown here is derived from an EMBL/GenBank/DDBJ whole genome shotgun (WGS) entry which is preliminary data.</text>
</comment>
<gene>
    <name evidence="2" type="ORF">CLG85_013570</name>
    <name evidence="3" type="ORF">CLG85_07125</name>
</gene>
<organism evidence="3">
    <name type="scientific">Alloyangia mangrovi</name>
    <dbReference type="NCBI Taxonomy" id="1779329"/>
    <lineage>
        <taxon>Bacteria</taxon>
        <taxon>Pseudomonadati</taxon>
        <taxon>Pseudomonadota</taxon>
        <taxon>Alphaproteobacteria</taxon>
        <taxon>Rhodobacterales</taxon>
        <taxon>Roseobacteraceae</taxon>
        <taxon>Alloyangia</taxon>
    </lineage>
</organism>
<dbReference type="GO" id="GO:0046872">
    <property type="term" value="F:metal ion binding"/>
    <property type="evidence" value="ECO:0007669"/>
    <property type="project" value="InterPro"/>
</dbReference>
<accession>A0A2A3JXG7</accession>
<dbReference type="EMBL" id="NTHN02000023">
    <property type="protein sequence ID" value="MCT4371290.1"/>
    <property type="molecule type" value="Genomic_DNA"/>
</dbReference>